<sequence length="77" mass="8686">MVLKMSENYTPEVSAQITGKVVDYNPSDGSVKFDIIAGLDELKEPNGKLSIAENDDVKQNQNKEFKWNALIEPRLFN</sequence>
<dbReference type="Proteomes" id="UP001152888">
    <property type="component" value="Unassembled WGS sequence"/>
</dbReference>
<reference evidence="1" key="1">
    <citation type="submission" date="2022-03" db="EMBL/GenBank/DDBJ databases">
        <authorList>
            <person name="Sayadi A."/>
        </authorList>
    </citation>
    <scope>NUCLEOTIDE SEQUENCE</scope>
</reference>
<accession>A0A9P0MIY8</accession>
<proteinExistence type="predicted"/>
<dbReference type="OrthoDB" id="74813at2759"/>
<organism evidence="1 2">
    <name type="scientific">Acanthoscelides obtectus</name>
    <name type="common">Bean weevil</name>
    <name type="synonym">Bruchus obtectus</name>
    <dbReference type="NCBI Taxonomy" id="200917"/>
    <lineage>
        <taxon>Eukaryota</taxon>
        <taxon>Metazoa</taxon>
        <taxon>Ecdysozoa</taxon>
        <taxon>Arthropoda</taxon>
        <taxon>Hexapoda</taxon>
        <taxon>Insecta</taxon>
        <taxon>Pterygota</taxon>
        <taxon>Neoptera</taxon>
        <taxon>Endopterygota</taxon>
        <taxon>Coleoptera</taxon>
        <taxon>Polyphaga</taxon>
        <taxon>Cucujiformia</taxon>
        <taxon>Chrysomeloidea</taxon>
        <taxon>Chrysomelidae</taxon>
        <taxon>Bruchinae</taxon>
        <taxon>Bruchini</taxon>
        <taxon>Acanthoscelides</taxon>
    </lineage>
</organism>
<dbReference type="AlphaFoldDB" id="A0A9P0MIY8"/>
<evidence type="ECO:0000313" key="1">
    <source>
        <dbReference type="EMBL" id="CAH2014254.1"/>
    </source>
</evidence>
<comment type="caution">
    <text evidence="1">The sequence shown here is derived from an EMBL/GenBank/DDBJ whole genome shotgun (WGS) entry which is preliminary data.</text>
</comment>
<name>A0A9P0MIY8_ACAOB</name>
<keyword evidence="2" id="KW-1185">Reference proteome</keyword>
<gene>
    <name evidence="1" type="ORF">ACAOBT_LOCUS33991</name>
</gene>
<evidence type="ECO:0000313" key="2">
    <source>
        <dbReference type="Proteomes" id="UP001152888"/>
    </source>
</evidence>
<protein>
    <submittedName>
        <fullName evidence="1">Uncharacterized protein</fullName>
    </submittedName>
</protein>
<dbReference type="EMBL" id="CAKOFQ010008458">
    <property type="protein sequence ID" value="CAH2014254.1"/>
    <property type="molecule type" value="Genomic_DNA"/>
</dbReference>